<dbReference type="Gene3D" id="3.40.50.2000">
    <property type="entry name" value="Glycogen Phosphorylase B"/>
    <property type="match status" value="1"/>
</dbReference>
<dbReference type="Pfam" id="PF01075">
    <property type="entry name" value="Glyco_transf_9"/>
    <property type="match status" value="1"/>
</dbReference>
<dbReference type="CDD" id="cd03789">
    <property type="entry name" value="GT9_LPS_heptosyltransferase"/>
    <property type="match status" value="1"/>
</dbReference>
<dbReference type="Proteomes" id="UP001597400">
    <property type="component" value="Unassembled WGS sequence"/>
</dbReference>
<protein>
    <submittedName>
        <fullName evidence="3">Glycosyltransferase family 9 protein</fullName>
    </submittedName>
</protein>
<gene>
    <name evidence="3" type="ORF">ACFSGX_13165</name>
</gene>
<proteinExistence type="predicted"/>
<evidence type="ECO:0000256" key="1">
    <source>
        <dbReference type="ARBA" id="ARBA00022676"/>
    </source>
</evidence>
<name>A0ABW4TYB5_9SPHN</name>
<dbReference type="SUPFAM" id="SSF53756">
    <property type="entry name" value="UDP-Glycosyltransferase/glycogen phosphorylase"/>
    <property type="match status" value="1"/>
</dbReference>
<keyword evidence="4" id="KW-1185">Reference proteome</keyword>
<dbReference type="RefSeq" id="WP_380930569.1">
    <property type="nucleotide sequence ID" value="NZ_JBHUGS010000003.1"/>
</dbReference>
<evidence type="ECO:0000313" key="3">
    <source>
        <dbReference type="EMBL" id="MFD1951719.1"/>
    </source>
</evidence>
<evidence type="ECO:0000256" key="2">
    <source>
        <dbReference type="ARBA" id="ARBA00022679"/>
    </source>
</evidence>
<comment type="caution">
    <text evidence="3">The sequence shown here is derived from an EMBL/GenBank/DDBJ whole genome shotgun (WGS) entry which is preliminary data.</text>
</comment>
<keyword evidence="2" id="KW-0808">Transferase</keyword>
<evidence type="ECO:0000313" key="4">
    <source>
        <dbReference type="Proteomes" id="UP001597400"/>
    </source>
</evidence>
<sequence length="181" mass="19609">MNDIIVAPFSNSAIRDWPAAHYAKLIGMLLDEPEVTGMIHVIGTPNQRLAACEIVRFHSPERVINACGRLTWPAVLVALRSAACVIGNNSGIAHVSGYYGTPTVCVFGGSHSRTEWRPRGRSVVVLSRTISCSPCQLDHGHASPYGKACLWDIDPGQVRDAVLLATRRMAATQHQEQEIGA</sequence>
<dbReference type="EMBL" id="JBHUGS010000003">
    <property type="protein sequence ID" value="MFD1951719.1"/>
    <property type="molecule type" value="Genomic_DNA"/>
</dbReference>
<dbReference type="InterPro" id="IPR002201">
    <property type="entry name" value="Glyco_trans_9"/>
</dbReference>
<reference evidence="4" key="1">
    <citation type="journal article" date="2019" name="Int. J. Syst. Evol. Microbiol.">
        <title>The Global Catalogue of Microorganisms (GCM) 10K type strain sequencing project: providing services to taxonomists for standard genome sequencing and annotation.</title>
        <authorList>
            <consortium name="The Broad Institute Genomics Platform"/>
            <consortium name="The Broad Institute Genome Sequencing Center for Infectious Disease"/>
            <person name="Wu L."/>
            <person name="Ma J."/>
        </authorList>
    </citation>
    <scope>NUCLEOTIDE SEQUENCE [LARGE SCALE GENOMIC DNA]</scope>
    <source>
        <strain evidence="4">CGMCC 1.12702</strain>
    </source>
</reference>
<dbReference type="InterPro" id="IPR051199">
    <property type="entry name" value="LPS_LOS_Heptosyltrfase"/>
</dbReference>
<organism evidence="3 4">
    <name type="scientific">Sphingomonas arantia</name>
    <dbReference type="NCBI Taxonomy" id="1460676"/>
    <lineage>
        <taxon>Bacteria</taxon>
        <taxon>Pseudomonadati</taxon>
        <taxon>Pseudomonadota</taxon>
        <taxon>Alphaproteobacteria</taxon>
        <taxon>Sphingomonadales</taxon>
        <taxon>Sphingomonadaceae</taxon>
        <taxon>Sphingomonas</taxon>
    </lineage>
</organism>
<keyword evidence="1" id="KW-0328">Glycosyltransferase</keyword>
<dbReference type="PANTHER" id="PTHR30160">
    <property type="entry name" value="TETRAACYLDISACCHARIDE 4'-KINASE-RELATED"/>
    <property type="match status" value="1"/>
</dbReference>
<accession>A0ABW4TYB5</accession>